<proteinExistence type="predicted"/>
<comment type="caution">
    <text evidence="3">The sequence shown here is derived from an EMBL/GenBank/DDBJ whole genome shotgun (WGS) entry which is preliminary data.</text>
</comment>
<name>A0A6G4WSW3_9ACTN</name>
<dbReference type="RefSeq" id="WP_165297376.1">
    <property type="nucleotide sequence ID" value="NZ_JAAKZZ010000029.1"/>
</dbReference>
<dbReference type="PANTHER" id="PTHR48050:SF13">
    <property type="entry name" value="STEROL 3-BETA-GLUCOSYLTRANSFERASE UGT80A2"/>
    <property type="match status" value="1"/>
</dbReference>
<dbReference type="GO" id="GO:0016758">
    <property type="term" value="F:hexosyltransferase activity"/>
    <property type="evidence" value="ECO:0007669"/>
    <property type="project" value="UniProtKB-ARBA"/>
</dbReference>
<dbReference type="SUPFAM" id="SSF53756">
    <property type="entry name" value="UDP-Glycosyltransferase/glycogen phosphorylase"/>
    <property type="match status" value="1"/>
</dbReference>
<evidence type="ECO:0000256" key="1">
    <source>
        <dbReference type="ARBA" id="ARBA00022679"/>
    </source>
</evidence>
<sequence length="404" mass="42107">MSRFLFVVPPLTGHVHPASAVAAELAARGHRVAWAGQPDALARLLGPGAEVHPCAGPPDIADRPRDLRGAAALRYLWQDFLAPLARAMAPGVTAAVREFGPDLIFADQQTVAGALVAERLAVPFVTSCTTSAELSGSLSGLPRVAEWISSLLAGLRAELGAPGARHDPRYSPLQTLVFSTEELVGPGPRDAGPLHFVGPALGRRPALPAFDWDWVGRSGERRLVLVTLGTANTGLGGRFLAACVSAVRDRSDRMRAVVADPAGALPAASRHRDGDVLVRTAVPQPDLLAMADAVVCHAGHNTVTEALWHGVPLVVAPIRDDQPAIAAQVTGAGAGVRIRFARADAACVGAALDRVLDDGSHAAAARRVRASFRAAGGAPAAAARLQELAHDEEEQPCQQHPEVP</sequence>
<dbReference type="InterPro" id="IPR050426">
    <property type="entry name" value="Glycosyltransferase_28"/>
</dbReference>
<accession>A0A6G4WSW3</accession>
<protein>
    <submittedName>
        <fullName evidence="3">Glycosyltransferase family 1 protein</fullName>
    </submittedName>
</protein>
<dbReference type="GO" id="GO:0017000">
    <property type="term" value="P:antibiotic biosynthetic process"/>
    <property type="evidence" value="ECO:0007669"/>
    <property type="project" value="UniProtKB-ARBA"/>
</dbReference>
<dbReference type="Gene3D" id="3.40.50.2000">
    <property type="entry name" value="Glycogen Phosphorylase B"/>
    <property type="match status" value="2"/>
</dbReference>
<gene>
    <name evidence="3" type="ORF">G5C65_04975</name>
</gene>
<keyword evidence="1 3" id="KW-0808">Transferase</keyword>
<dbReference type="CDD" id="cd03784">
    <property type="entry name" value="GT1_Gtf-like"/>
    <property type="match status" value="1"/>
</dbReference>
<organism evidence="3 4">
    <name type="scientific">Streptomyces boncukensis</name>
    <dbReference type="NCBI Taxonomy" id="2711219"/>
    <lineage>
        <taxon>Bacteria</taxon>
        <taxon>Bacillati</taxon>
        <taxon>Actinomycetota</taxon>
        <taxon>Actinomycetes</taxon>
        <taxon>Kitasatosporales</taxon>
        <taxon>Streptomycetaceae</taxon>
        <taxon>Streptomyces</taxon>
    </lineage>
</organism>
<dbReference type="Pfam" id="PF06722">
    <property type="entry name" value="EryCIII-like_C"/>
    <property type="match status" value="1"/>
</dbReference>
<dbReference type="EMBL" id="JAAKZZ010000029">
    <property type="protein sequence ID" value="NGO67717.1"/>
    <property type="molecule type" value="Genomic_DNA"/>
</dbReference>
<evidence type="ECO:0000259" key="2">
    <source>
        <dbReference type="Pfam" id="PF06722"/>
    </source>
</evidence>
<keyword evidence="4" id="KW-1185">Reference proteome</keyword>
<dbReference type="InterPro" id="IPR002213">
    <property type="entry name" value="UDP_glucos_trans"/>
</dbReference>
<dbReference type="AlphaFoldDB" id="A0A6G4WSW3"/>
<dbReference type="Proteomes" id="UP000477722">
    <property type="component" value="Unassembled WGS sequence"/>
</dbReference>
<feature type="domain" description="Erythromycin biosynthesis protein CIII-like C-terminal" evidence="2">
    <location>
        <begin position="275"/>
        <end position="374"/>
    </location>
</feature>
<reference evidence="3 4" key="1">
    <citation type="submission" date="2020-02" db="EMBL/GenBank/DDBJ databases">
        <title>Whole-genome analyses of novel actinobacteria.</title>
        <authorList>
            <person name="Sahin N."/>
            <person name="Tatar D."/>
        </authorList>
    </citation>
    <scope>NUCLEOTIDE SEQUENCE [LARGE SCALE GENOMIC DNA]</scope>
    <source>
        <strain evidence="3 4">SB3404</strain>
    </source>
</reference>
<dbReference type="InterPro" id="IPR010610">
    <property type="entry name" value="EryCIII-like_C"/>
</dbReference>
<evidence type="ECO:0000313" key="3">
    <source>
        <dbReference type="EMBL" id="NGO67717.1"/>
    </source>
</evidence>
<dbReference type="GO" id="GO:0008194">
    <property type="term" value="F:UDP-glycosyltransferase activity"/>
    <property type="evidence" value="ECO:0007669"/>
    <property type="project" value="InterPro"/>
</dbReference>
<evidence type="ECO:0000313" key="4">
    <source>
        <dbReference type="Proteomes" id="UP000477722"/>
    </source>
</evidence>
<dbReference type="PANTHER" id="PTHR48050">
    <property type="entry name" value="STEROL 3-BETA-GLUCOSYLTRANSFERASE"/>
    <property type="match status" value="1"/>
</dbReference>